<organism evidence="1 2">
    <name type="scientific">Channa argus</name>
    <name type="common">Northern snakehead</name>
    <name type="synonym">Ophicephalus argus</name>
    <dbReference type="NCBI Taxonomy" id="215402"/>
    <lineage>
        <taxon>Eukaryota</taxon>
        <taxon>Metazoa</taxon>
        <taxon>Chordata</taxon>
        <taxon>Craniata</taxon>
        <taxon>Vertebrata</taxon>
        <taxon>Euteleostomi</taxon>
        <taxon>Actinopterygii</taxon>
        <taxon>Neopterygii</taxon>
        <taxon>Teleostei</taxon>
        <taxon>Neoteleostei</taxon>
        <taxon>Acanthomorphata</taxon>
        <taxon>Anabantaria</taxon>
        <taxon>Anabantiformes</taxon>
        <taxon>Channoidei</taxon>
        <taxon>Channidae</taxon>
        <taxon>Channa</taxon>
    </lineage>
</organism>
<gene>
    <name evidence="1" type="ORF">EXN66_Car011285</name>
</gene>
<reference evidence="2" key="2">
    <citation type="submission" date="2019-02" db="EMBL/GenBank/DDBJ databases">
        <title>Opniocepnalus argus Var Kimnra genome.</title>
        <authorList>
            <person name="Zhou C."/>
            <person name="Xiao S."/>
        </authorList>
    </citation>
    <scope>NUCLEOTIDE SEQUENCE [LARGE SCALE GENOMIC DNA]</scope>
</reference>
<sequence>MNCGQVRNFKGGRSTVFKENKRKMFFSHSFLGKHCMRVFEEMTCCHCSVETVVYLTSQFLRQPEIAEKG</sequence>
<accession>A0A6G1PZF4</accession>
<dbReference type="AlphaFoldDB" id="A0A6G1PZF4"/>
<evidence type="ECO:0000313" key="2">
    <source>
        <dbReference type="Proteomes" id="UP000503349"/>
    </source>
</evidence>
<reference evidence="1 2" key="1">
    <citation type="submission" date="2019-02" db="EMBL/GenBank/DDBJ databases">
        <title>Opniocepnalus argus genome.</title>
        <authorList>
            <person name="Zhou C."/>
            <person name="Xiao S."/>
        </authorList>
    </citation>
    <scope>NUCLEOTIDE SEQUENCE [LARGE SCALE GENOMIC DNA]</scope>
    <source>
        <strain evidence="1">OARG1902GOOAL</strain>
        <tissue evidence="1">Muscle</tissue>
    </source>
</reference>
<dbReference type="Proteomes" id="UP000503349">
    <property type="component" value="Chromosome 11"/>
</dbReference>
<protein>
    <submittedName>
        <fullName evidence="1">Uncharacterized protein</fullName>
    </submittedName>
</protein>
<keyword evidence="2" id="KW-1185">Reference proteome</keyword>
<evidence type="ECO:0000313" key="1">
    <source>
        <dbReference type="EMBL" id="KAF3695609.1"/>
    </source>
</evidence>
<proteinExistence type="predicted"/>
<dbReference type="EMBL" id="CM015722">
    <property type="protein sequence ID" value="KAF3695609.1"/>
    <property type="molecule type" value="Genomic_DNA"/>
</dbReference>
<name>A0A6G1PZF4_CHAAH</name>